<dbReference type="RefSeq" id="WP_027851760.1">
    <property type="nucleotide sequence ID" value="NZ_BSOR01000019.1"/>
</dbReference>
<sequence>MFSSLTFQKRLLASVILSGSVFLFLALLYTYDYRSKLTEKIMQEQSDVLQVVLRERIKAKENFGLGLAVMLANNPLIGDYLVNDQRTKALNYVNSVTKNYAETTNYRGLKIQIHTADGHSWLRNWTLKSTVIIYYFALVSSK</sequence>
<gene>
    <name evidence="2" type="ORF">GCM10007878_12650</name>
</gene>
<protein>
    <submittedName>
        <fullName evidence="2">Uncharacterized protein</fullName>
    </submittedName>
</protein>
<organism evidence="2 3">
    <name type="scientific">Marinospirillum insulare</name>
    <dbReference type="NCBI Taxonomy" id="217169"/>
    <lineage>
        <taxon>Bacteria</taxon>
        <taxon>Pseudomonadati</taxon>
        <taxon>Pseudomonadota</taxon>
        <taxon>Gammaproteobacteria</taxon>
        <taxon>Oceanospirillales</taxon>
        <taxon>Oceanospirillaceae</taxon>
        <taxon>Marinospirillum</taxon>
    </lineage>
</organism>
<evidence type="ECO:0000256" key="1">
    <source>
        <dbReference type="SAM" id="Phobius"/>
    </source>
</evidence>
<keyword evidence="1" id="KW-0812">Transmembrane</keyword>
<keyword evidence="1" id="KW-1133">Transmembrane helix</keyword>
<evidence type="ECO:0000313" key="2">
    <source>
        <dbReference type="EMBL" id="GLR63829.1"/>
    </source>
</evidence>
<accession>A0ABQ5ZV01</accession>
<name>A0ABQ5ZV01_9GAMM</name>
<dbReference type="Proteomes" id="UP001156682">
    <property type="component" value="Unassembled WGS sequence"/>
</dbReference>
<proteinExistence type="predicted"/>
<reference evidence="3" key="1">
    <citation type="journal article" date="2019" name="Int. J. Syst. Evol. Microbiol.">
        <title>The Global Catalogue of Microorganisms (GCM) 10K type strain sequencing project: providing services to taxonomists for standard genome sequencing and annotation.</title>
        <authorList>
            <consortium name="The Broad Institute Genomics Platform"/>
            <consortium name="The Broad Institute Genome Sequencing Center for Infectious Disease"/>
            <person name="Wu L."/>
            <person name="Ma J."/>
        </authorList>
    </citation>
    <scope>NUCLEOTIDE SEQUENCE [LARGE SCALE GENOMIC DNA]</scope>
    <source>
        <strain evidence="3">NBRC 100033</strain>
    </source>
</reference>
<keyword evidence="3" id="KW-1185">Reference proteome</keyword>
<feature type="transmembrane region" description="Helical" evidence="1">
    <location>
        <begin position="12"/>
        <end position="31"/>
    </location>
</feature>
<dbReference type="EMBL" id="BSOR01000019">
    <property type="protein sequence ID" value="GLR63829.1"/>
    <property type="molecule type" value="Genomic_DNA"/>
</dbReference>
<evidence type="ECO:0000313" key="3">
    <source>
        <dbReference type="Proteomes" id="UP001156682"/>
    </source>
</evidence>
<comment type="caution">
    <text evidence="2">The sequence shown here is derived from an EMBL/GenBank/DDBJ whole genome shotgun (WGS) entry which is preliminary data.</text>
</comment>
<keyword evidence="1" id="KW-0472">Membrane</keyword>